<dbReference type="GO" id="GO:0030020">
    <property type="term" value="F:extracellular matrix structural constituent conferring tensile strength"/>
    <property type="evidence" value="ECO:0007669"/>
    <property type="project" value="TreeGrafter"/>
</dbReference>
<feature type="compositionally biased region" description="Gly residues" evidence="1">
    <location>
        <begin position="95"/>
        <end position="116"/>
    </location>
</feature>
<dbReference type="Proteomes" id="UP000034521">
    <property type="component" value="Unassembled WGS sequence"/>
</dbReference>
<reference evidence="2 3" key="1">
    <citation type="journal article" date="2015" name="Nature">
        <title>rRNA introns, odd ribosomes, and small enigmatic genomes across a large radiation of phyla.</title>
        <authorList>
            <person name="Brown C.T."/>
            <person name="Hug L.A."/>
            <person name="Thomas B.C."/>
            <person name="Sharon I."/>
            <person name="Castelle C.J."/>
            <person name="Singh A."/>
            <person name="Wilkins M.J."/>
            <person name="Williams K.H."/>
            <person name="Banfield J.F."/>
        </authorList>
    </citation>
    <scope>NUCLEOTIDE SEQUENCE [LARGE SCALE GENOMIC DNA]</scope>
</reference>
<dbReference type="EMBL" id="LCIQ01000033">
    <property type="protein sequence ID" value="KKT59773.1"/>
    <property type="molecule type" value="Genomic_DNA"/>
</dbReference>
<comment type="caution">
    <text evidence="2">The sequence shown here is derived from an EMBL/GenBank/DDBJ whole genome shotgun (WGS) entry which is preliminary data.</text>
</comment>
<feature type="compositionally biased region" description="Polar residues" evidence="1">
    <location>
        <begin position="1"/>
        <end position="87"/>
    </location>
</feature>
<dbReference type="PANTHER" id="PTHR24023:SF1095">
    <property type="entry name" value="EGF-LIKE DOMAIN-CONTAINING PROTEIN"/>
    <property type="match status" value="1"/>
</dbReference>
<dbReference type="GO" id="GO:0031012">
    <property type="term" value="C:extracellular matrix"/>
    <property type="evidence" value="ECO:0007669"/>
    <property type="project" value="TreeGrafter"/>
</dbReference>
<evidence type="ECO:0000256" key="1">
    <source>
        <dbReference type="SAM" id="MobiDB-lite"/>
    </source>
</evidence>
<dbReference type="GO" id="GO:0030198">
    <property type="term" value="P:extracellular matrix organization"/>
    <property type="evidence" value="ECO:0007669"/>
    <property type="project" value="TreeGrafter"/>
</dbReference>
<dbReference type="InterPro" id="IPR050149">
    <property type="entry name" value="Collagen_superfamily"/>
</dbReference>
<evidence type="ECO:0000313" key="3">
    <source>
        <dbReference type="Proteomes" id="UP000034521"/>
    </source>
</evidence>
<accession>A0A0G1ILJ1</accession>
<protein>
    <submittedName>
        <fullName evidence="2">Small, acid-soluble spore protein B</fullName>
    </submittedName>
</protein>
<dbReference type="InterPro" id="IPR008160">
    <property type="entry name" value="Collagen"/>
</dbReference>
<dbReference type="PANTHER" id="PTHR24023">
    <property type="entry name" value="COLLAGEN ALPHA"/>
    <property type="match status" value="1"/>
</dbReference>
<gene>
    <name evidence="2" type="ORF">UW52_C0033G0001</name>
</gene>
<name>A0A0G1ILJ1_9BACT</name>
<sequence>TGPTGATGKTGQTGPTGATGSTGYTGQTGPTGASGNTGPTGATGYTGQTGPTGASGNTGPTGATGYTGQTGPTGASGNTGPTGATGKTGQTGPTGASGAGGTGPTGATGGGTGPTGATGSTGQTGPTGATGYTGQTGPTGATGKTGQTGPTGATGYTGQTGPTGASGITGPTGATGLLTPGDTEGDTPYWDGSVWVTTSSNLYNNGTTVKMYYSGTQEFEVGAGLIKARKFADYENNDYYLDPAGDPSLRVAGKVGIGTTDPDASSMLTINQPNNNSSSIYMLGAAAQIISANNQDIILDPCGNRGGAACAGNMVQIGDGATKLNVGTLDPPYTINGERYATYVPAMVGQNEEVTGTVTTSDYVSGVGYRSVISFTDQPKASDLWLFSKVTDLPNHIEQMVVLLTPSGNARAWYGIDKDSLSLTIYASRRTTVSYRLTAPRFDAEKWKNTRDSGGQGFVLNMPDPVPLTPSGNAETNESFTIIPSTNGSYSLLDQTGAVIEDVSVFSQSSIANLTAGLVRASRLVVNGSADIIGTFTAQTLQAPTIKTDVITPLSSDSEGITVELSDTQRLRIRSPDGIPKTTIDNQGNIETMGSIDASGNIVTEATVSAESVVTRDLTADRIKTSFGDLDTKIGSMEASISSTLDLIATMSAQGPPIIVSPDIPATITAQLSSLEESMDRFEVPDIDLSGKTLGIDGVRVSQNLSVLGTTTLGATSIAGSLLVDATVLIGENGIATIGEPLYIQKAKLGSVDIMGGTMVIDPFGNVLVNGNLAVTGDITVGGTLGVSDIRPSLDDVSISLNKTASSSSFGKLLVMGTDNKPVASIDASGDASFAGDLTASGSATVSKLNISLADSIASSQSGEIATSSATIGTAIIPIGSTEVSIATTQVTNTSLIYVTPQSSTNNQVLYVKKKEENEGFTVAIDNASSQDIRFNWWIVN</sequence>
<feature type="region of interest" description="Disordered" evidence="1">
    <location>
        <begin position="1"/>
        <end position="185"/>
    </location>
</feature>
<proteinExistence type="predicted"/>
<dbReference type="AlphaFoldDB" id="A0A0G1ILJ1"/>
<organism evidence="2 3">
    <name type="scientific">Candidatus Gottesmanbacteria bacterium GW2011_GWA1_44_24b</name>
    <dbReference type="NCBI Taxonomy" id="1618437"/>
    <lineage>
        <taxon>Bacteria</taxon>
        <taxon>Candidatus Gottesmaniibacteriota</taxon>
    </lineage>
</organism>
<dbReference type="GO" id="GO:0005615">
    <property type="term" value="C:extracellular space"/>
    <property type="evidence" value="ECO:0007669"/>
    <property type="project" value="TreeGrafter"/>
</dbReference>
<evidence type="ECO:0000313" key="2">
    <source>
        <dbReference type="EMBL" id="KKT59773.1"/>
    </source>
</evidence>
<feature type="non-terminal residue" evidence="2">
    <location>
        <position position="1"/>
    </location>
</feature>
<dbReference type="Pfam" id="PF01391">
    <property type="entry name" value="Collagen"/>
    <property type="match status" value="1"/>
</dbReference>
<feature type="compositionally biased region" description="Low complexity" evidence="1">
    <location>
        <begin position="117"/>
        <end position="182"/>
    </location>
</feature>